<name>A0A1E5P780_9ACTN</name>
<organism evidence="2 3">
    <name type="scientific">Streptomyces agglomeratus</name>
    <dbReference type="NCBI Taxonomy" id="285458"/>
    <lineage>
        <taxon>Bacteria</taxon>
        <taxon>Bacillati</taxon>
        <taxon>Actinomycetota</taxon>
        <taxon>Actinomycetes</taxon>
        <taxon>Kitasatosporales</taxon>
        <taxon>Streptomycetaceae</taxon>
        <taxon>Streptomyces</taxon>
    </lineage>
</organism>
<dbReference type="NCBIfam" id="NF041195">
    <property type="entry name" value="ScbA_BarX_GamBu"/>
    <property type="match status" value="1"/>
</dbReference>
<evidence type="ECO:0000313" key="3">
    <source>
        <dbReference type="Proteomes" id="UP000095759"/>
    </source>
</evidence>
<dbReference type="EMBL" id="MEHJ01000001">
    <property type="protein sequence ID" value="OEJ25403.1"/>
    <property type="molecule type" value="Genomic_DNA"/>
</dbReference>
<proteinExistence type="predicted"/>
<comment type="caution">
    <text evidence="2">The sequence shown here is derived from an EMBL/GenBank/DDBJ whole genome shotgun (WGS) entry which is preliminary data.</text>
</comment>
<evidence type="ECO:0000259" key="1">
    <source>
        <dbReference type="Pfam" id="PF03756"/>
    </source>
</evidence>
<dbReference type="Proteomes" id="UP000095759">
    <property type="component" value="Unassembled WGS sequence"/>
</dbReference>
<gene>
    <name evidence="2" type="ORF">AS594_13825</name>
</gene>
<evidence type="ECO:0000313" key="2">
    <source>
        <dbReference type="EMBL" id="OEJ25403.1"/>
    </source>
</evidence>
<feature type="domain" description="A-factor biosynthesis hotdog" evidence="1">
    <location>
        <begin position="21"/>
        <end position="147"/>
    </location>
</feature>
<dbReference type="InterPro" id="IPR047757">
    <property type="entry name" value="AfsA-like"/>
</dbReference>
<protein>
    <recommendedName>
        <fullName evidence="1">A-factor biosynthesis hotdog domain-containing protein</fullName>
    </recommendedName>
</protein>
<dbReference type="AlphaFoldDB" id="A0A1E5P780"/>
<reference evidence="2 3" key="1">
    <citation type="submission" date="2016-08" db="EMBL/GenBank/DDBJ databases">
        <title>Complete genome sequence of Streptomyces agglomeratus strain 6-3-2, a novel anti-MRSA actinomycete isolated from Wuli of Tebit, China.</title>
        <authorList>
            <person name="Chen X."/>
        </authorList>
    </citation>
    <scope>NUCLEOTIDE SEQUENCE [LARGE SCALE GENOMIC DNA]</scope>
    <source>
        <strain evidence="2 3">6-3-2</strain>
    </source>
</reference>
<dbReference type="OrthoDB" id="7838374at2"/>
<feature type="domain" description="A-factor biosynthesis hotdog" evidence="1">
    <location>
        <begin position="178"/>
        <end position="292"/>
    </location>
</feature>
<dbReference type="SUPFAM" id="SSF54637">
    <property type="entry name" value="Thioesterase/thiol ester dehydrase-isomerase"/>
    <property type="match status" value="1"/>
</dbReference>
<dbReference type="RefSeq" id="WP_069932906.1">
    <property type="nucleotide sequence ID" value="NZ_MEHJ01000001.1"/>
</dbReference>
<dbReference type="STRING" id="285458.BGM19_22985"/>
<accession>A0A1E5P780</accession>
<keyword evidence="3" id="KW-1185">Reference proteome</keyword>
<sequence>MAVLLEPPVVTAERDAPAGGLITHCQAEDDRTFELSARWPREHGLFGPVLERWHNPLLAAEIIRQSALAVAHTGFAVPRGARFLMWNLKYTLSPVGLRVGPAPTGVTVRIVCRDVKRSAAELSSMRATADLYRGTALIGRGETTFTCVSPQEYERLCGVNEPAADPAPALPAPVSPALVGRTDPADVLLAPTGTAGAWQLRVDRVHPALGDPASDSVPGMALMEAMRQAAQLAAGCGTVLSLDFAGEFTRYVRFDRPARVTAEVVGSARGGGVPVHVAVEQDGELAAFGTLQLQPVRSA</sequence>
<dbReference type="InterPro" id="IPR005509">
    <property type="entry name" value="AfsA_hotdog_dom"/>
</dbReference>
<dbReference type="InterPro" id="IPR029069">
    <property type="entry name" value="HotDog_dom_sf"/>
</dbReference>
<dbReference type="Pfam" id="PF03756">
    <property type="entry name" value="AfsA"/>
    <property type="match status" value="2"/>
</dbReference>
<dbReference type="GO" id="GO:0016740">
    <property type="term" value="F:transferase activity"/>
    <property type="evidence" value="ECO:0007669"/>
    <property type="project" value="InterPro"/>
</dbReference>